<evidence type="ECO:0000313" key="1">
    <source>
        <dbReference type="Proteomes" id="UP000695023"/>
    </source>
</evidence>
<protein>
    <submittedName>
        <fullName evidence="2">Fanconi anemia group C protein</fullName>
    </submittedName>
</protein>
<dbReference type="CTD" id="2176"/>
<accession>A0A9Y3QKP4</accession>
<evidence type="ECO:0000313" key="2">
    <source>
        <dbReference type="RefSeq" id="XP_005722434.1"/>
    </source>
</evidence>
<dbReference type="GO" id="GO:0006289">
    <property type="term" value="P:nucleotide-excision repair"/>
    <property type="evidence" value="ECO:0007669"/>
    <property type="project" value="TreeGrafter"/>
</dbReference>
<name>A0A9Y3QKP4_9CICH</name>
<dbReference type="Pfam" id="PF02106">
    <property type="entry name" value="Fanconi_C"/>
    <property type="match status" value="2"/>
</dbReference>
<dbReference type="InterPro" id="IPR000686">
    <property type="entry name" value="FANCC"/>
</dbReference>
<dbReference type="GeneID" id="102216173"/>
<dbReference type="PANTHER" id="PTHR16798">
    <property type="entry name" value="FANCONI ANEMIA GROUP C PROTEIN FANCC"/>
    <property type="match status" value="1"/>
</dbReference>
<proteinExistence type="predicted"/>
<dbReference type="GO" id="GO:0043240">
    <property type="term" value="C:Fanconi anaemia nuclear complex"/>
    <property type="evidence" value="ECO:0007669"/>
    <property type="project" value="InterPro"/>
</dbReference>
<keyword evidence="1" id="KW-1185">Reference proteome</keyword>
<dbReference type="Proteomes" id="UP000695023">
    <property type="component" value="Unplaced"/>
</dbReference>
<gene>
    <name evidence="2" type="primary">fancc</name>
</gene>
<dbReference type="AlphaFoldDB" id="A0A9Y3QKP4"/>
<dbReference type="PANTHER" id="PTHR16798:SF0">
    <property type="entry name" value="FANCONI ANEMIA GROUP C PROTEIN"/>
    <property type="match status" value="1"/>
</dbReference>
<reference evidence="2" key="1">
    <citation type="submission" date="2025-08" db="UniProtKB">
        <authorList>
            <consortium name="RefSeq"/>
        </authorList>
    </citation>
    <scope>IDENTIFICATION</scope>
</reference>
<dbReference type="GO" id="GO:0036297">
    <property type="term" value="P:interstrand cross-link repair"/>
    <property type="evidence" value="ECO:0007669"/>
    <property type="project" value="InterPro"/>
</dbReference>
<organism evidence="1 2">
    <name type="scientific">Pundamilia nyererei</name>
    <dbReference type="NCBI Taxonomy" id="303518"/>
    <lineage>
        <taxon>Eukaryota</taxon>
        <taxon>Metazoa</taxon>
        <taxon>Chordata</taxon>
        <taxon>Craniata</taxon>
        <taxon>Vertebrata</taxon>
        <taxon>Euteleostomi</taxon>
        <taxon>Actinopterygii</taxon>
        <taxon>Neopterygii</taxon>
        <taxon>Teleostei</taxon>
        <taxon>Neoteleostei</taxon>
        <taxon>Acanthomorphata</taxon>
        <taxon>Ovalentaria</taxon>
        <taxon>Cichlomorphae</taxon>
        <taxon>Cichliformes</taxon>
        <taxon>Cichlidae</taxon>
        <taxon>African cichlids</taxon>
        <taxon>Pseudocrenilabrinae</taxon>
        <taxon>Haplochromini</taxon>
        <taxon>Pundamilia</taxon>
    </lineage>
</organism>
<dbReference type="RefSeq" id="XP_005722434.1">
    <property type="nucleotide sequence ID" value="XM_005722377.1"/>
</dbReference>
<sequence length="651" mass="73153">MSEQQALSQPLQTEEPLLNDQEMQFWLDKAVAWGQADSPDTQKDTCLHMSRLRDFLHQLLTQVNSMSSTTETMKRLPFLGQLLGRLCWNPYVTVCDTSRGLLLGCLWGLYSERPSNAVEKKANQWIRELPFTAKDRNNGKNKKTFSPQLGPSGRTGQMYGFRPEMVCLRVSPRRDHTVLHYHGMSFEEMTDKQSMRKVLCQLSTEEDETAAQALMKCTGVPAKEYHLKVLRKKVALLQENVGQSCTLFNSQRCSCDRIVDISEACIPIVTCPEASSLISLLLQRPVACVTEALSEDFLNALTSAYSRQGLALEEQALVSLWYHSFSSLEEAVLSLLQSVITTGLTPQKLEQQVAQSLLPKACAQHCSIFLVVNDIFRSILKQAEGNESVKTLVQTFTKCFLRELALLKPQTSISVKAFFPQSPSSLLVPLLTMPSEMPQGAWRNHLNWLSSSLQRLTEEEEEEEEGDGRSTRGHHNVFEAWFLLVQCAHWVQVAVQLLVTSGTEDGDPFLWLLIFYHYPTKRWHHRASQLARAKEAWNHIRTLFSGAAHPLPSDRLQSLGTLVSPQPEQQSFAPSLTVSLLVNVAVFCQLPPSGSAEVLQAVVDQSGLLDEAACVLSSLELRLNEGCCLSRDTVHLRIKELQKMITQMHSE</sequence>
<dbReference type="GO" id="GO:0034599">
    <property type="term" value="P:cellular response to oxidative stress"/>
    <property type="evidence" value="ECO:0007669"/>
    <property type="project" value="TreeGrafter"/>
</dbReference>